<dbReference type="AlphaFoldDB" id="A0AA49GKC1"/>
<evidence type="ECO:0000256" key="1">
    <source>
        <dbReference type="SAM" id="Phobius"/>
    </source>
</evidence>
<keyword evidence="1" id="KW-0812">Transmembrane</keyword>
<reference evidence="2" key="1">
    <citation type="submission" date="2023-08" db="EMBL/GenBank/DDBJ databases">
        <title>Comparative genomics and taxonomic characterization of three novel marine species of genus Marivirga.</title>
        <authorList>
            <person name="Muhammad N."/>
            <person name="Kim S.-G."/>
        </authorList>
    </citation>
    <scope>NUCLEOTIDE SEQUENCE [LARGE SCALE GENOMIC DNA]</scope>
    <source>
        <strain evidence="2">ABR2-2</strain>
    </source>
</reference>
<evidence type="ECO:0000313" key="2">
    <source>
        <dbReference type="EMBL" id="WKK84127.2"/>
    </source>
</evidence>
<organism evidence="2 3">
    <name type="scientific">Marivirga arenosa</name>
    <dbReference type="NCBI Taxonomy" id="3059076"/>
    <lineage>
        <taxon>Bacteria</taxon>
        <taxon>Pseudomonadati</taxon>
        <taxon>Bacteroidota</taxon>
        <taxon>Cytophagia</taxon>
        <taxon>Cytophagales</taxon>
        <taxon>Marivirgaceae</taxon>
        <taxon>Marivirga</taxon>
    </lineage>
</organism>
<dbReference type="Proteomes" id="UP001244443">
    <property type="component" value="Chromosome"/>
</dbReference>
<sequence length="100" mass="11687">MIRKLIILFILLLIIIIATVPNQKAYFDRVAHDYGSIHNNSSITSEMIKEMGDFKYQNWFLYSEFEYQFGNISVSYFGFLNIIIFKNSKTVASKKPTFTV</sequence>
<proteinExistence type="predicted"/>
<name>A0AA49GKC1_9BACT</name>
<evidence type="ECO:0000313" key="3">
    <source>
        <dbReference type="Proteomes" id="UP001244443"/>
    </source>
</evidence>
<protein>
    <submittedName>
        <fullName evidence="2">Uncharacterized protein</fullName>
    </submittedName>
</protein>
<keyword evidence="1" id="KW-1133">Transmembrane helix</keyword>
<accession>A0AA49GKC1</accession>
<keyword evidence="3" id="KW-1185">Reference proteome</keyword>
<feature type="transmembrane region" description="Helical" evidence="1">
    <location>
        <begin position="67"/>
        <end position="85"/>
    </location>
</feature>
<dbReference type="EMBL" id="CP129970">
    <property type="protein sequence ID" value="WKK84127.2"/>
    <property type="molecule type" value="Genomic_DNA"/>
</dbReference>
<keyword evidence="1" id="KW-0472">Membrane</keyword>
<dbReference type="RefSeq" id="WP_308356845.1">
    <property type="nucleotide sequence ID" value="NZ_CP129970.2"/>
</dbReference>
<gene>
    <name evidence="2" type="ORF">QYS48_18185</name>
</gene>